<dbReference type="AlphaFoldDB" id="A0A3S2VE13"/>
<dbReference type="InterPro" id="IPR010371">
    <property type="entry name" value="YBR137W-like"/>
</dbReference>
<dbReference type="NCBIfam" id="NF002696">
    <property type="entry name" value="PRK02487.1-5"/>
    <property type="match status" value="1"/>
</dbReference>
<dbReference type="PIRSF" id="PIRSF008757">
    <property type="entry name" value="UCP008757"/>
    <property type="match status" value="1"/>
</dbReference>
<proteinExistence type="predicted"/>
<name>A0A3S2VE13_9SPHN</name>
<gene>
    <name evidence="1" type="ORF">EOE18_06895</name>
</gene>
<accession>A0A3S2VE13</accession>
<dbReference type="Gene3D" id="3.30.450.150">
    <property type="entry name" value="Haem-degrading domain"/>
    <property type="match status" value="1"/>
</dbReference>
<sequence length="156" mass="16820">MTELDTLLAREQALSLPRFNADDAWWLGSYLREAGRAINAPVAIEITLGHTCLFTALLPGATSDNPGWIRRKAAIAWRFQCSSYAMNRKFSAAPDMFERFGLDHATYAAAGGAVPILVDHVGMVGVVGVSGLPQLDDHELVLAALAALQNKQKGEV</sequence>
<keyword evidence="2" id="KW-1185">Reference proteome</keyword>
<dbReference type="SUPFAM" id="SSF143744">
    <property type="entry name" value="GlcG-like"/>
    <property type="match status" value="1"/>
</dbReference>
<comment type="caution">
    <text evidence="1">The sequence shown here is derived from an EMBL/GenBank/DDBJ whole genome shotgun (WGS) entry which is preliminary data.</text>
</comment>
<organism evidence="1 2">
    <name type="scientific">Novosphingobium umbonatum</name>
    <dbReference type="NCBI Taxonomy" id="1908524"/>
    <lineage>
        <taxon>Bacteria</taxon>
        <taxon>Pseudomonadati</taxon>
        <taxon>Pseudomonadota</taxon>
        <taxon>Alphaproteobacteria</taxon>
        <taxon>Sphingomonadales</taxon>
        <taxon>Sphingomonadaceae</taxon>
        <taxon>Novosphingobium</taxon>
    </lineage>
</organism>
<dbReference type="PANTHER" id="PTHR28255:SF1">
    <property type="entry name" value="UPF0303 PROTEIN YBR137W"/>
    <property type="match status" value="1"/>
</dbReference>
<dbReference type="RefSeq" id="WP_127707611.1">
    <property type="nucleotide sequence ID" value="NZ_SACO01000004.1"/>
</dbReference>
<dbReference type="EMBL" id="SACO01000004">
    <property type="protein sequence ID" value="RVU05710.1"/>
    <property type="molecule type" value="Genomic_DNA"/>
</dbReference>
<dbReference type="InterPro" id="IPR005624">
    <property type="entry name" value="PduO/GlcC-like"/>
</dbReference>
<dbReference type="Proteomes" id="UP000282837">
    <property type="component" value="Unassembled WGS sequence"/>
</dbReference>
<dbReference type="PANTHER" id="PTHR28255">
    <property type="match status" value="1"/>
</dbReference>
<dbReference type="Pfam" id="PF03928">
    <property type="entry name" value="HbpS-like"/>
    <property type="match status" value="1"/>
</dbReference>
<evidence type="ECO:0000313" key="2">
    <source>
        <dbReference type="Proteomes" id="UP000282837"/>
    </source>
</evidence>
<dbReference type="OrthoDB" id="9815315at2"/>
<dbReference type="InterPro" id="IPR038084">
    <property type="entry name" value="PduO/GlcC-like_sf"/>
</dbReference>
<evidence type="ECO:0000313" key="1">
    <source>
        <dbReference type="EMBL" id="RVU05710.1"/>
    </source>
</evidence>
<protein>
    <submittedName>
        <fullName evidence="1">Heme-degrading domain-containing protein</fullName>
    </submittedName>
</protein>
<reference evidence="1 2" key="1">
    <citation type="submission" date="2019-01" db="EMBL/GenBank/DDBJ databases">
        <authorList>
            <person name="Chen W.-M."/>
        </authorList>
    </citation>
    <scope>NUCLEOTIDE SEQUENCE [LARGE SCALE GENOMIC DNA]</scope>
    <source>
        <strain evidence="1 2">FSY-9</strain>
    </source>
</reference>